<name>D6Z9J4_SEGRD</name>
<organism evidence="1 2">
    <name type="scientific">Segniliparus rotundus (strain ATCC BAA-972 / CDC 1076 / CIP 108378 / DSM 44985 / JCM 13578)</name>
    <dbReference type="NCBI Taxonomy" id="640132"/>
    <lineage>
        <taxon>Bacteria</taxon>
        <taxon>Bacillati</taxon>
        <taxon>Actinomycetota</taxon>
        <taxon>Actinomycetes</taxon>
        <taxon>Mycobacteriales</taxon>
        <taxon>Segniliparaceae</taxon>
        <taxon>Segniliparus</taxon>
    </lineage>
</organism>
<evidence type="ECO:0000313" key="2">
    <source>
        <dbReference type="Proteomes" id="UP000002247"/>
    </source>
</evidence>
<gene>
    <name evidence="1" type="ordered locus">Srot_0028</name>
</gene>
<dbReference type="EMBL" id="CP001958">
    <property type="protein sequence ID" value="ADG96521.1"/>
    <property type="molecule type" value="Genomic_DNA"/>
</dbReference>
<sequence length="94" mass="11038">MSGGLVLRLPRRDFPKLIEERARVLNEAMRLFLSAYDDECSEAVTDEEREWCRNTRRYMDDWFGDVLSEVEQYAFPDAEDIEADRACDLAREVA</sequence>
<keyword evidence="2" id="KW-1185">Reference proteome</keyword>
<dbReference type="HOGENOM" id="CLU_2384485_0_0_11"/>
<accession>D6Z9J4</accession>
<dbReference type="STRING" id="640132.Srot_0028"/>
<dbReference type="AlphaFoldDB" id="D6Z9J4"/>
<dbReference type="Proteomes" id="UP000002247">
    <property type="component" value="Chromosome"/>
</dbReference>
<evidence type="ECO:0000313" key="1">
    <source>
        <dbReference type="EMBL" id="ADG96521.1"/>
    </source>
</evidence>
<dbReference type="KEGG" id="srt:Srot_0028"/>
<proteinExistence type="predicted"/>
<protein>
    <submittedName>
        <fullName evidence="1">Uncharacterized protein</fullName>
    </submittedName>
</protein>
<reference evidence="1 2" key="1">
    <citation type="journal article" date="2010" name="Stand. Genomic Sci.">
        <title>Complete genome sequence of Segniliparus rotundus type strain (CDC 1076).</title>
        <authorList>
            <person name="Sikorski J."/>
            <person name="Lapidus A."/>
            <person name="Copeland A."/>
            <person name="Misra M."/>
            <person name="Glavina Del Rio T."/>
            <person name="Nolan M."/>
            <person name="Lucas S."/>
            <person name="Chen F."/>
            <person name="Tice H."/>
            <person name="Cheng J.F."/>
            <person name="Jando M."/>
            <person name="Schneider S."/>
            <person name="Bruce D."/>
            <person name="Goodwin L."/>
            <person name="Pitluck S."/>
            <person name="Liolios K."/>
            <person name="Mikhailova N."/>
            <person name="Pati A."/>
            <person name="Ivanova N."/>
            <person name="Mavromatis K."/>
            <person name="Chen A."/>
            <person name="Palaniappan K."/>
            <person name="Chertkov O."/>
            <person name="Land M."/>
            <person name="Hauser L."/>
            <person name="Chang Y.J."/>
            <person name="Jeffries C.D."/>
            <person name="Brettin T."/>
            <person name="Detter J.C."/>
            <person name="Han C."/>
            <person name="Rohde M."/>
            <person name="Goker M."/>
            <person name="Bristow J."/>
            <person name="Eisen J.A."/>
            <person name="Markowitz V."/>
            <person name="Hugenholtz P."/>
            <person name="Kyrpides N.C."/>
            <person name="Klenk H.P."/>
        </authorList>
    </citation>
    <scope>NUCLEOTIDE SEQUENCE [LARGE SCALE GENOMIC DNA]</scope>
    <source>
        <strain evidence="2">ATCC BAA-972 / CDC 1076 / CIP 108378 / DSM 44985 / JCM 13578</strain>
    </source>
</reference>